<evidence type="ECO:0000313" key="1">
    <source>
        <dbReference type="EMBL" id="ABV10646.1"/>
    </source>
</evidence>
<dbReference type="KEGG" id="sgo:SGO_0642"/>
<evidence type="ECO:0000313" key="2">
    <source>
        <dbReference type="Proteomes" id="UP000001131"/>
    </source>
</evidence>
<dbReference type="AlphaFoldDB" id="A8AVY5"/>
<dbReference type="Proteomes" id="UP000001131">
    <property type="component" value="Chromosome"/>
</dbReference>
<dbReference type="HOGENOM" id="CLU_477073_0_0_9"/>
<reference evidence="1 2" key="1">
    <citation type="journal article" date="2007" name="J. Bacteriol.">
        <title>Genome-wide transcriptional changes in Streptococcus gordonii in response to competence signaling peptide.</title>
        <authorList>
            <person name="Vickerman M.M."/>
            <person name="Iobst S."/>
            <person name="Jesionowski A.M."/>
            <person name="Gill S.R."/>
        </authorList>
    </citation>
    <scope>NUCLEOTIDE SEQUENCE [LARGE SCALE GENOMIC DNA]</scope>
    <source>
        <strain evidence="2">Challis / ATCC 35105 / BCRC 15272 / CH1 / DL1 / V288</strain>
    </source>
</reference>
<dbReference type="eggNOG" id="ENOG5033PYR">
    <property type="taxonomic scope" value="Bacteria"/>
</dbReference>
<keyword evidence="2" id="KW-1185">Reference proteome</keyword>
<accession>A8AVY5</accession>
<dbReference type="STRING" id="467705.SGO_0642"/>
<name>A8AVY5_STRGC</name>
<proteinExistence type="predicted"/>
<dbReference type="EMBL" id="CP000725">
    <property type="protein sequence ID" value="ABV10646.1"/>
    <property type="molecule type" value="Genomic_DNA"/>
</dbReference>
<organism evidence="1 2">
    <name type="scientific">Streptococcus gordonii (strain Challis / ATCC 35105 / BCRC 15272 / CH1 / DL1 / V288)</name>
    <dbReference type="NCBI Taxonomy" id="467705"/>
    <lineage>
        <taxon>Bacteria</taxon>
        <taxon>Bacillati</taxon>
        <taxon>Bacillota</taxon>
        <taxon>Bacilli</taxon>
        <taxon>Lactobacillales</taxon>
        <taxon>Streptococcaceae</taxon>
        <taxon>Streptococcus</taxon>
    </lineage>
</organism>
<sequence>MQRYNLMVYNFKDYGVSTIIAIDDDFCEIKDDDLLSNFPVEKIDTLTNGCYDKYSDYTVEQYSEEVEGSDFKHKLSNELNLQDKYACFRSTGITFKPISANFEQIKETIEDIDGTDKSRKHLILLDRTLQYDAGGAIIDNLFIKVLKFIHSQLREKNLLLLIYSNEATPEELDSFEGAKGYLRNLGLDESIAEQLVLHFNYVQKTEELSNDFFDNILKSQKANYISEYKNIFEESYSKLTERLWQLNQNQVLFYYDYINEGQHVDNIIYETFLTKFKQVYSDTFNEVNNHKELINPIRRSMQRSVQSIQDGEILRFLKDLDLATTFNDRLIKISSSTDISFGDVIKIGTKKFLLISQGCDITIRDDGNRTLSNFQLVEIKEDIEPITEQSLHKKLKDLNKKCEVYNTFTSKILEKHGIPLSIISNLFNPQSSKKHLGTEQIKELYFKHDFIEESRSKIYSIECIWLDALLLRQNEEGDIILSQENISNSHEIRYATQKYFDYKFNELITRIGEESSKEIVEKIIKFTFDELPIECEPIFSDDQKLIGFKLKNIQRIGRLDLLDAMKILKNIVEHESRIPITQILSI</sequence>
<protein>
    <submittedName>
        <fullName evidence="1">Uncharacterized protein</fullName>
    </submittedName>
</protein>
<gene>
    <name evidence="1" type="ordered locus">SGO_0642</name>
</gene>